<dbReference type="Proteomes" id="UP000801492">
    <property type="component" value="Unassembled WGS sequence"/>
</dbReference>
<keyword evidence="6" id="KW-1185">Reference proteome</keyword>
<dbReference type="EMBL" id="VTPC01090989">
    <property type="protein sequence ID" value="KAF2880288.1"/>
    <property type="molecule type" value="Genomic_DNA"/>
</dbReference>
<dbReference type="GO" id="GO:0016787">
    <property type="term" value="F:hydrolase activity"/>
    <property type="evidence" value="ECO:0007669"/>
    <property type="project" value="UniProtKB-KW"/>
</dbReference>
<dbReference type="InterPro" id="IPR000073">
    <property type="entry name" value="AB_hydrolase_1"/>
</dbReference>
<dbReference type="InterPro" id="IPR029058">
    <property type="entry name" value="AB_hydrolase_fold"/>
</dbReference>
<feature type="compositionally biased region" description="Basic residues" evidence="3">
    <location>
        <begin position="382"/>
        <end position="399"/>
    </location>
</feature>
<dbReference type="Gene3D" id="3.40.50.1820">
    <property type="entry name" value="alpha/beta hydrolase"/>
    <property type="match status" value="1"/>
</dbReference>
<feature type="domain" description="AB hydrolase-1" evidence="4">
    <location>
        <begin position="34"/>
        <end position="133"/>
    </location>
</feature>
<dbReference type="OrthoDB" id="190201at2759"/>
<evidence type="ECO:0000256" key="2">
    <source>
        <dbReference type="ARBA" id="ARBA00022801"/>
    </source>
</evidence>
<gene>
    <name evidence="5" type="ORF">ILUMI_25884</name>
</gene>
<dbReference type="Pfam" id="PF00561">
    <property type="entry name" value="Abhydrolase_1"/>
    <property type="match status" value="1"/>
</dbReference>
<dbReference type="GO" id="GO:0016020">
    <property type="term" value="C:membrane"/>
    <property type="evidence" value="ECO:0007669"/>
    <property type="project" value="TreeGrafter"/>
</dbReference>
<evidence type="ECO:0000313" key="5">
    <source>
        <dbReference type="EMBL" id="KAF2880288.1"/>
    </source>
</evidence>
<comment type="similarity">
    <text evidence="1">Belongs to the AB hydrolase superfamily.</text>
</comment>
<comment type="caution">
    <text evidence="5">The sequence shown here is derived from an EMBL/GenBank/DDBJ whole genome shotgun (WGS) entry which is preliminary data.</text>
</comment>
<dbReference type="InterPro" id="IPR050266">
    <property type="entry name" value="AB_hydrolase_sf"/>
</dbReference>
<reference evidence="5" key="1">
    <citation type="submission" date="2019-08" db="EMBL/GenBank/DDBJ databases">
        <title>The genome of the North American firefly Photinus pyralis.</title>
        <authorList>
            <consortium name="Photinus pyralis genome working group"/>
            <person name="Fallon T.R."/>
            <person name="Sander Lower S.E."/>
            <person name="Weng J.-K."/>
        </authorList>
    </citation>
    <scope>NUCLEOTIDE SEQUENCE</scope>
    <source>
        <strain evidence="5">TRF0915ILg1</strain>
        <tissue evidence="5">Whole body</tissue>
    </source>
</reference>
<dbReference type="AlphaFoldDB" id="A0A8K0FZH3"/>
<keyword evidence="2" id="KW-0378">Hydrolase</keyword>
<dbReference type="PANTHER" id="PTHR43798:SF14">
    <property type="entry name" value="SERINE HYDROLASE-LIKE PROTEIN DDB_G0286239"/>
    <property type="match status" value="1"/>
</dbReference>
<sequence>MSLLMRNRSYEEVRIPVPWGEYAGKWWGPRDKRPILALHGWQDNCGTFDRLIPYLPPDLGVLAIDLPGHGLSSHLPPGMGYYALEIVLLIQRIREYFKWPKVSILGHSIGAMYGYAYTLLYPKIVDFIICLDCLYPFQIKSYKTAETMAGAIKKFIKYDYYLTTKTNSEPPSYIIEKLEEQLHKASQGSIAKEMCKYILERNITKSKSNPNKFYIHRDPRVDERSLLYWSPKLTMEGPKRITCPIFLTLGNQSPFLKIKESALKIFETLRKDVGNNNTEYHVVEGTHHVHLNNPENVANLINAFIEKHDKEDRSIGGLIKNQAKLFKTAKDRNKTVYAVLPPPRDGPGLESTGRPVRTRTAKNDRRRTTQNAKNRAAPKVLLRSRPHSERRRRGARGRRFPNFETIRPRTTEREGVEPNGVPPSISASFLRFPKSAFGICRHPSGGSRGPQSCRHDRRDARLRTVSARCTFAPGKSKR</sequence>
<evidence type="ECO:0000313" key="6">
    <source>
        <dbReference type="Proteomes" id="UP000801492"/>
    </source>
</evidence>
<dbReference type="PANTHER" id="PTHR43798">
    <property type="entry name" value="MONOACYLGLYCEROL LIPASE"/>
    <property type="match status" value="1"/>
</dbReference>
<name>A0A8K0FZH3_IGNLU</name>
<evidence type="ECO:0000256" key="1">
    <source>
        <dbReference type="ARBA" id="ARBA00008645"/>
    </source>
</evidence>
<evidence type="ECO:0000259" key="4">
    <source>
        <dbReference type="Pfam" id="PF00561"/>
    </source>
</evidence>
<organism evidence="5 6">
    <name type="scientific">Ignelater luminosus</name>
    <name type="common">Cucubano</name>
    <name type="synonym">Pyrophorus luminosus</name>
    <dbReference type="NCBI Taxonomy" id="2038154"/>
    <lineage>
        <taxon>Eukaryota</taxon>
        <taxon>Metazoa</taxon>
        <taxon>Ecdysozoa</taxon>
        <taxon>Arthropoda</taxon>
        <taxon>Hexapoda</taxon>
        <taxon>Insecta</taxon>
        <taxon>Pterygota</taxon>
        <taxon>Neoptera</taxon>
        <taxon>Endopterygota</taxon>
        <taxon>Coleoptera</taxon>
        <taxon>Polyphaga</taxon>
        <taxon>Elateriformia</taxon>
        <taxon>Elateroidea</taxon>
        <taxon>Elateridae</taxon>
        <taxon>Agrypninae</taxon>
        <taxon>Pyrophorini</taxon>
        <taxon>Ignelater</taxon>
    </lineage>
</organism>
<proteinExistence type="inferred from homology"/>
<protein>
    <recommendedName>
        <fullName evidence="4">AB hydrolase-1 domain-containing protein</fullName>
    </recommendedName>
</protein>
<dbReference type="SUPFAM" id="SSF53474">
    <property type="entry name" value="alpha/beta-Hydrolases"/>
    <property type="match status" value="1"/>
</dbReference>
<evidence type="ECO:0000256" key="3">
    <source>
        <dbReference type="SAM" id="MobiDB-lite"/>
    </source>
</evidence>
<feature type="region of interest" description="Disordered" evidence="3">
    <location>
        <begin position="337"/>
        <end position="399"/>
    </location>
</feature>
<accession>A0A8K0FZH3</accession>